<feature type="transmembrane region" description="Helical" evidence="1">
    <location>
        <begin position="130"/>
        <end position="147"/>
    </location>
</feature>
<keyword evidence="1" id="KW-1133">Transmembrane helix</keyword>
<dbReference type="EMBL" id="CP051774">
    <property type="protein sequence ID" value="QJE96220.1"/>
    <property type="molecule type" value="Genomic_DNA"/>
</dbReference>
<evidence type="ECO:0000313" key="2">
    <source>
        <dbReference type="EMBL" id="QJE96220.1"/>
    </source>
</evidence>
<proteinExistence type="predicted"/>
<sequence length="155" mass="16476">MFTLIHVLISILGIAAGFVVIGGMLGGKVRPPATCVFLAATIATSVTGFFFPFKGATPAFIFGVLSLVVLSLAMFSLIVKQVRGGWRKTYIITALTAQFLNTFVLIAQLFQKVPALRALAPTQSEPPFGISQILLLLGFIWIGIQAVKRTAPGPA</sequence>
<dbReference type="RefSeq" id="WP_169454621.1">
    <property type="nucleotide sequence ID" value="NZ_CP051774.1"/>
</dbReference>
<gene>
    <name evidence="2" type="ORF">HHL09_10640</name>
</gene>
<evidence type="ECO:0008006" key="4">
    <source>
        <dbReference type="Google" id="ProtNLM"/>
    </source>
</evidence>
<name>A0A858RJ26_9BACT</name>
<feature type="transmembrane region" description="Helical" evidence="1">
    <location>
        <begin position="90"/>
        <end position="110"/>
    </location>
</feature>
<evidence type="ECO:0000313" key="3">
    <source>
        <dbReference type="Proteomes" id="UP000501812"/>
    </source>
</evidence>
<keyword evidence="1" id="KW-0472">Membrane</keyword>
<reference evidence="2 3" key="1">
    <citation type="submission" date="2020-04" db="EMBL/GenBank/DDBJ databases">
        <title>Luteolibacter sp. G-1-1-1 isolated from soil.</title>
        <authorList>
            <person name="Dahal R.H."/>
        </authorList>
    </citation>
    <scope>NUCLEOTIDE SEQUENCE [LARGE SCALE GENOMIC DNA]</scope>
    <source>
        <strain evidence="2 3">G-1-1-1</strain>
    </source>
</reference>
<dbReference type="AlphaFoldDB" id="A0A858RJ26"/>
<feature type="transmembrane region" description="Helical" evidence="1">
    <location>
        <begin position="59"/>
        <end position="78"/>
    </location>
</feature>
<evidence type="ECO:0000256" key="1">
    <source>
        <dbReference type="SAM" id="Phobius"/>
    </source>
</evidence>
<keyword evidence="1" id="KW-0812">Transmembrane</keyword>
<feature type="transmembrane region" description="Helical" evidence="1">
    <location>
        <begin position="6"/>
        <end position="26"/>
    </location>
</feature>
<organism evidence="2 3">
    <name type="scientific">Luteolibacter luteus</name>
    <dbReference type="NCBI Taxonomy" id="2728835"/>
    <lineage>
        <taxon>Bacteria</taxon>
        <taxon>Pseudomonadati</taxon>
        <taxon>Verrucomicrobiota</taxon>
        <taxon>Verrucomicrobiia</taxon>
        <taxon>Verrucomicrobiales</taxon>
        <taxon>Verrucomicrobiaceae</taxon>
        <taxon>Luteolibacter</taxon>
    </lineage>
</organism>
<keyword evidence="3" id="KW-1185">Reference proteome</keyword>
<feature type="transmembrane region" description="Helical" evidence="1">
    <location>
        <begin position="33"/>
        <end position="53"/>
    </location>
</feature>
<dbReference type="Proteomes" id="UP000501812">
    <property type="component" value="Chromosome"/>
</dbReference>
<accession>A0A858RJ26</accession>
<protein>
    <recommendedName>
        <fullName evidence="4">DUF2306 domain-containing protein</fullName>
    </recommendedName>
</protein>
<dbReference type="KEGG" id="luo:HHL09_10640"/>